<accession>A0A166IWG4</accession>
<feature type="compositionally biased region" description="Polar residues" evidence="1">
    <location>
        <begin position="684"/>
        <end position="694"/>
    </location>
</feature>
<name>A0A166IWG4_9AGAM</name>
<feature type="compositionally biased region" description="Polar residues" evidence="1">
    <location>
        <begin position="998"/>
        <end position="1012"/>
    </location>
</feature>
<protein>
    <submittedName>
        <fullName evidence="2">Uncharacterized protein</fullName>
    </submittedName>
</protein>
<feature type="compositionally biased region" description="Polar residues" evidence="1">
    <location>
        <begin position="829"/>
        <end position="855"/>
    </location>
</feature>
<dbReference type="EMBL" id="KV428005">
    <property type="protein sequence ID" value="KZT44142.1"/>
    <property type="molecule type" value="Genomic_DNA"/>
</dbReference>
<dbReference type="AlphaFoldDB" id="A0A166IWG4"/>
<feature type="compositionally biased region" description="Basic and acidic residues" evidence="1">
    <location>
        <begin position="504"/>
        <end position="519"/>
    </location>
</feature>
<organism evidence="2 3">
    <name type="scientific">Sistotremastrum suecicum HHB10207 ss-3</name>
    <dbReference type="NCBI Taxonomy" id="1314776"/>
    <lineage>
        <taxon>Eukaryota</taxon>
        <taxon>Fungi</taxon>
        <taxon>Dikarya</taxon>
        <taxon>Basidiomycota</taxon>
        <taxon>Agaricomycotina</taxon>
        <taxon>Agaricomycetes</taxon>
        <taxon>Sistotremastrales</taxon>
        <taxon>Sistotremastraceae</taxon>
        <taxon>Sistotremastrum</taxon>
    </lineage>
</organism>
<feature type="region of interest" description="Disordered" evidence="1">
    <location>
        <begin position="805"/>
        <end position="880"/>
    </location>
</feature>
<feature type="compositionally biased region" description="Basic and acidic residues" evidence="1">
    <location>
        <begin position="653"/>
        <end position="663"/>
    </location>
</feature>
<dbReference type="STRING" id="1314776.A0A166IWG4"/>
<feature type="compositionally biased region" description="Polar residues" evidence="1">
    <location>
        <begin position="432"/>
        <end position="469"/>
    </location>
</feature>
<evidence type="ECO:0000313" key="2">
    <source>
        <dbReference type="EMBL" id="KZT44142.1"/>
    </source>
</evidence>
<dbReference type="Proteomes" id="UP000076798">
    <property type="component" value="Unassembled WGS sequence"/>
</dbReference>
<feature type="region of interest" description="Disordered" evidence="1">
    <location>
        <begin position="361"/>
        <end position="545"/>
    </location>
</feature>
<sequence length="1171" mass="128701">MAGKTPDDSIEDWVDVTNKLFYGLLAYLDSKEKDVQSLALSIFPLACNILSNPEISMLSVDWVKRLCNIVTDTASGHRPNIEMLRSKRVLGGEKLGAMLGASRDFLVLEAFLELLANINPPASEAKARKEFFHDFFSAETFDGDTKKQIKELFNSSIISSWDEASTRVFHILARADITYPQVFRVSKLQVCDQSYAQPPPYNCLYLDRSCFLVNVPDIDMQIDTFQVNYTDVRSLQQKKGISSDMVVISLSLTSSPLLAGQRLPLPPDRQNIIVSFEMSASNFPLLQSSLRARSAGHLVPTQAKPRPRSSVSGSIECGVPRTRSVQHVPTPPASIAESQNELDTDRFSFVDVNIVPGTVVEKPSTSELAPTARDQNTPKKHSTCVSSREHSLEDDTHKKLDKDTKENDVNLRLPSESAPASGGQHRDKEPQPSKQTFNSPVSRGHTSAEVPSNIQLPVVLSMTTTPTKESQADLGVRPSPAKSSSSAAPRPASPVLSDLSDPEDWFKLRRNDDVKVSKRPEKRRKTIVDEDSTDSTAVPSKSSKRLRLLEDSEHVPVRAVLPVLTNKTSKPTKTYRRKIDRTSSPEQLPPKKDDIFDELPALAAPLRVASSDCNVISKANGPIASNHGSNHGTKHAPNRPSASRAPIGIAHASKAESHHEAKLTRSSKRVVTSDSSSDSEEHSTNITYTPTKAASTVSWEPELHDVPMDQTDIQSVKPEEPEEARPDQENAPKHTILKVQIANMSRINSDPENTHKDRNQSPLLPSVDVIDEAITADSARHDHALKRDVLVPVDTLHIKGRTTLDWNDNPASPLRYQLTPPPAMARVGGSTSESGIVPLGSTNRPTTVPTVTSDEASTRGDHSKPKQPKAIGSFEPAGTGLRTVSATTQPLEKIPKTTQVRRAPSEIVVPEGLNTIDLTGDDVADEKNVPRALEKPAPTRIEPEPAPSHRAANPFASETEGQKAAYVAFITPPRPLKATPRSFMIYGHESDASETHLRPQTTRPHISTTKVQAQGKHKHARSSSTQIPSSTKLTDYARPESPPVEPASNNVSDFVEIFSEINGIIINKIGTRFDQISIQAAAAQERLLHQAMCSQEAMRHESVECYNQLLDFKTKNDQHGTALKDAYHDLLVLNEDIRRKLNDISRQHDKKTLSTKLPRSLFADALPAIFC</sequence>
<dbReference type="OrthoDB" id="3270368at2759"/>
<reference evidence="2 3" key="1">
    <citation type="journal article" date="2016" name="Mol. Biol. Evol.">
        <title>Comparative Genomics of Early-Diverging Mushroom-Forming Fungi Provides Insights into the Origins of Lignocellulose Decay Capabilities.</title>
        <authorList>
            <person name="Nagy L.G."/>
            <person name="Riley R."/>
            <person name="Tritt A."/>
            <person name="Adam C."/>
            <person name="Daum C."/>
            <person name="Floudas D."/>
            <person name="Sun H."/>
            <person name="Yadav J.S."/>
            <person name="Pangilinan J."/>
            <person name="Larsson K.H."/>
            <person name="Matsuura K."/>
            <person name="Barry K."/>
            <person name="Labutti K."/>
            <person name="Kuo R."/>
            <person name="Ohm R.A."/>
            <person name="Bhattacharya S.S."/>
            <person name="Shirouzu T."/>
            <person name="Yoshinaga Y."/>
            <person name="Martin F.M."/>
            <person name="Grigoriev I.V."/>
            <person name="Hibbett D.S."/>
        </authorList>
    </citation>
    <scope>NUCLEOTIDE SEQUENCE [LARGE SCALE GENOMIC DNA]</scope>
    <source>
        <strain evidence="2 3">HHB10207 ss-3</strain>
    </source>
</reference>
<gene>
    <name evidence="2" type="ORF">SISSUDRAFT_1124285</name>
</gene>
<evidence type="ECO:0000256" key="1">
    <source>
        <dbReference type="SAM" id="MobiDB-lite"/>
    </source>
</evidence>
<feature type="compositionally biased region" description="Low complexity" evidence="1">
    <location>
        <begin position="477"/>
        <end position="494"/>
    </location>
</feature>
<feature type="region of interest" description="Disordered" evidence="1">
    <location>
        <begin position="298"/>
        <end position="340"/>
    </location>
</feature>
<feature type="region of interest" description="Disordered" evidence="1">
    <location>
        <begin position="992"/>
        <end position="1047"/>
    </location>
</feature>
<keyword evidence="3" id="KW-1185">Reference proteome</keyword>
<proteinExistence type="predicted"/>
<feature type="region of interest" description="Disordered" evidence="1">
    <location>
        <begin position="569"/>
        <end position="593"/>
    </location>
</feature>
<feature type="compositionally biased region" description="Polar residues" evidence="1">
    <location>
        <begin position="1022"/>
        <end position="1033"/>
    </location>
</feature>
<evidence type="ECO:0000313" key="3">
    <source>
        <dbReference type="Proteomes" id="UP000076798"/>
    </source>
</evidence>
<feature type="compositionally biased region" description="Basic and acidic residues" evidence="1">
    <location>
        <begin position="387"/>
        <end position="409"/>
    </location>
</feature>
<feature type="region of interest" description="Disordered" evidence="1">
    <location>
        <begin position="619"/>
        <end position="694"/>
    </location>
</feature>